<reference evidence="6" key="2">
    <citation type="submission" date="2020-09" db="EMBL/GenBank/DDBJ databases">
        <authorList>
            <person name="Sun Q."/>
            <person name="Sedlacek I."/>
        </authorList>
    </citation>
    <scope>NUCLEOTIDE SEQUENCE</scope>
    <source>
        <strain evidence="6">CCM 8606</strain>
    </source>
</reference>
<evidence type="ECO:0000256" key="5">
    <source>
        <dbReference type="RuleBase" id="RU361279"/>
    </source>
</evidence>
<evidence type="ECO:0000313" key="6">
    <source>
        <dbReference type="EMBL" id="GGI15261.1"/>
    </source>
</evidence>
<feature type="binding site" evidence="4">
    <location>
        <position position="53"/>
    </location>
    <ligand>
        <name>substrate</name>
    </ligand>
</feature>
<dbReference type="GO" id="GO:0030272">
    <property type="term" value="F:5-formyltetrahydrofolate cyclo-ligase activity"/>
    <property type="evidence" value="ECO:0007669"/>
    <property type="project" value="UniProtKB-EC"/>
</dbReference>
<dbReference type="RefSeq" id="WP_188355666.1">
    <property type="nucleotide sequence ID" value="NZ_BMDH01000005.1"/>
</dbReference>
<feature type="binding site" evidence="4">
    <location>
        <position position="58"/>
    </location>
    <ligand>
        <name>substrate</name>
    </ligand>
</feature>
<accession>A0A8J3F368</accession>
<proteinExistence type="inferred from homology"/>
<evidence type="ECO:0000256" key="3">
    <source>
        <dbReference type="ARBA" id="ARBA00022840"/>
    </source>
</evidence>
<dbReference type="InterPro" id="IPR037171">
    <property type="entry name" value="NagB/RpiA_transferase-like"/>
</dbReference>
<comment type="cofactor">
    <cofactor evidence="5">
        <name>Mg(2+)</name>
        <dbReference type="ChEBI" id="CHEBI:18420"/>
    </cofactor>
</comment>
<keyword evidence="2 4" id="KW-0547">Nucleotide-binding</keyword>
<dbReference type="GO" id="GO:0046872">
    <property type="term" value="F:metal ion binding"/>
    <property type="evidence" value="ECO:0007669"/>
    <property type="project" value="UniProtKB-KW"/>
</dbReference>
<dbReference type="InterPro" id="IPR002698">
    <property type="entry name" value="FTHF_cligase"/>
</dbReference>
<reference evidence="6" key="1">
    <citation type="journal article" date="2014" name="Int. J. Syst. Evol. Microbiol.">
        <title>Complete genome sequence of Corynebacterium casei LMG S-19264T (=DSM 44701T), isolated from a smear-ripened cheese.</title>
        <authorList>
            <consortium name="US DOE Joint Genome Institute (JGI-PGF)"/>
            <person name="Walter F."/>
            <person name="Albersmeier A."/>
            <person name="Kalinowski J."/>
            <person name="Ruckert C."/>
        </authorList>
    </citation>
    <scope>NUCLEOTIDE SEQUENCE</scope>
    <source>
        <strain evidence="6">CCM 8606</strain>
    </source>
</reference>
<dbReference type="Gene3D" id="3.40.50.10420">
    <property type="entry name" value="NagB/RpiA/CoA transferase-like"/>
    <property type="match status" value="1"/>
</dbReference>
<dbReference type="SUPFAM" id="SSF100950">
    <property type="entry name" value="NagB/RpiA/CoA transferase-like"/>
    <property type="match status" value="1"/>
</dbReference>
<evidence type="ECO:0000313" key="7">
    <source>
        <dbReference type="Proteomes" id="UP000619536"/>
    </source>
</evidence>
<name>A0A8J3F368_9BIFI</name>
<feature type="binding site" evidence="4">
    <location>
        <begin position="7"/>
        <end position="11"/>
    </location>
    <ligand>
        <name>ATP</name>
        <dbReference type="ChEBI" id="CHEBI:30616"/>
    </ligand>
</feature>
<evidence type="ECO:0000256" key="4">
    <source>
        <dbReference type="PIRSR" id="PIRSR006806-1"/>
    </source>
</evidence>
<protein>
    <recommendedName>
        <fullName evidence="5">5-formyltetrahydrofolate cyclo-ligase</fullName>
        <ecNumber evidence="5">6.3.3.2</ecNumber>
    </recommendedName>
</protein>
<sequence length="195" mass="21356">MSVELEKQELRQQLLVRRKAISPQELEDAGLAVIAHADTWADLSQAQCVALYLAMGNEVPTLPLIHHLLELGKHVLVPRLGSGMQIGWSQIGSDTILQSVGASWRPLEPDTEVLSGEALGQADCIITAGLAVDHHGVRLGRGGGWYDRALLYKQQQAPIVTMVWPWEVVNTALPAQSHDIRVQGALTPQSLQLWQ</sequence>
<dbReference type="AlphaFoldDB" id="A0A8J3F368"/>
<dbReference type="GO" id="GO:0005524">
    <property type="term" value="F:ATP binding"/>
    <property type="evidence" value="ECO:0007669"/>
    <property type="project" value="UniProtKB-KW"/>
</dbReference>
<keyword evidence="5" id="KW-0460">Magnesium</keyword>
<dbReference type="EC" id="6.3.3.2" evidence="5"/>
<gene>
    <name evidence="6" type="ORF">GCM10007377_15020</name>
</gene>
<keyword evidence="7" id="KW-1185">Reference proteome</keyword>
<dbReference type="PANTHER" id="PTHR23407:SF1">
    <property type="entry name" value="5-FORMYLTETRAHYDROFOLATE CYCLO-LIGASE"/>
    <property type="match status" value="1"/>
</dbReference>
<comment type="similarity">
    <text evidence="1 5">Belongs to the 5-formyltetrahydrofolate cyclo-ligase family.</text>
</comment>
<dbReference type="InterPro" id="IPR024185">
    <property type="entry name" value="FTHF_cligase-like_sf"/>
</dbReference>
<dbReference type="GO" id="GO:0009396">
    <property type="term" value="P:folic acid-containing compound biosynthetic process"/>
    <property type="evidence" value="ECO:0007669"/>
    <property type="project" value="TreeGrafter"/>
</dbReference>
<keyword evidence="3 4" id="KW-0067">ATP-binding</keyword>
<comment type="catalytic activity">
    <reaction evidence="5">
        <text>(6S)-5-formyl-5,6,7,8-tetrahydrofolate + ATP = (6R)-5,10-methenyltetrahydrofolate + ADP + phosphate</text>
        <dbReference type="Rhea" id="RHEA:10488"/>
        <dbReference type="ChEBI" id="CHEBI:30616"/>
        <dbReference type="ChEBI" id="CHEBI:43474"/>
        <dbReference type="ChEBI" id="CHEBI:57455"/>
        <dbReference type="ChEBI" id="CHEBI:57457"/>
        <dbReference type="ChEBI" id="CHEBI:456216"/>
        <dbReference type="EC" id="6.3.3.2"/>
    </reaction>
</comment>
<keyword evidence="5" id="KW-0479">Metal-binding</keyword>
<comment type="caution">
    <text evidence="6">The sequence shown here is derived from an EMBL/GenBank/DDBJ whole genome shotgun (WGS) entry which is preliminary data.</text>
</comment>
<feature type="binding site" evidence="4">
    <location>
        <begin position="138"/>
        <end position="146"/>
    </location>
    <ligand>
        <name>ATP</name>
        <dbReference type="ChEBI" id="CHEBI:30616"/>
    </ligand>
</feature>
<dbReference type="Proteomes" id="UP000619536">
    <property type="component" value="Unassembled WGS sequence"/>
</dbReference>
<dbReference type="PIRSF" id="PIRSF006806">
    <property type="entry name" value="FTHF_cligase"/>
    <property type="match status" value="1"/>
</dbReference>
<dbReference type="GO" id="GO:0035999">
    <property type="term" value="P:tetrahydrofolate interconversion"/>
    <property type="evidence" value="ECO:0007669"/>
    <property type="project" value="TreeGrafter"/>
</dbReference>
<dbReference type="PANTHER" id="PTHR23407">
    <property type="entry name" value="ATPASE INHIBITOR/5-FORMYLTETRAHYDROFOLATE CYCLO-LIGASE"/>
    <property type="match status" value="1"/>
</dbReference>
<dbReference type="Pfam" id="PF01812">
    <property type="entry name" value="5-FTHF_cyc-lig"/>
    <property type="match status" value="1"/>
</dbReference>
<evidence type="ECO:0000256" key="2">
    <source>
        <dbReference type="ARBA" id="ARBA00022741"/>
    </source>
</evidence>
<evidence type="ECO:0000256" key="1">
    <source>
        <dbReference type="ARBA" id="ARBA00010638"/>
    </source>
</evidence>
<organism evidence="6 7">
    <name type="scientific">Galliscardovia ingluviei</name>
    <dbReference type="NCBI Taxonomy" id="1769422"/>
    <lineage>
        <taxon>Bacteria</taxon>
        <taxon>Bacillati</taxon>
        <taxon>Actinomycetota</taxon>
        <taxon>Actinomycetes</taxon>
        <taxon>Bifidobacteriales</taxon>
        <taxon>Bifidobacteriaceae</taxon>
        <taxon>Galliscardovia</taxon>
    </lineage>
</organism>
<dbReference type="EMBL" id="BMDH01000005">
    <property type="protein sequence ID" value="GGI15261.1"/>
    <property type="molecule type" value="Genomic_DNA"/>
</dbReference>
<dbReference type="NCBIfam" id="TIGR02727">
    <property type="entry name" value="MTHFS_bact"/>
    <property type="match status" value="1"/>
</dbReference>